<dbReference type="KEGG" id="ndi:NDAI_0A02340"/>
<gene>
    <name evidence="3" type="primary">NDAI0A02340</name>
    <name evidence="3" type="ordered locus">NDAI_0A02340</name>
</gene>
<feature type="compositionally biased region" description="Basic and acidic residues" evidence="1">
    <location>
        <begin position="270"/>
        <end position="281"/>
    </location>
</feature>
<feature type="region of interest" description="Disordered" evidence="1">
    <location>
        <begin position="209"/>
        <end position="316"/>
    </location>
</feature>
<evidence type="ECO:0000256" key="1">
    <source>
        <dbReference type="SAM" id="MobiDB-lite"/>
    </source>
</evidence>
<feature type="transmembrane region" description="Helical" evidence="2">
    <location>
        <begin position="88"/>
        <end position="109"/>
    </location>
</feature>
<organism evidence="3 4">
    <name type="scientific">Naumovozyma dairenensis (strain ATCC 10597 / BCRC 20456 / CBS 421 / NBRC 0211 / NRRL Y-12639)</name>
    <name type="common">Saccharomyces dairenensis</name>
    <dbReference type="NCBI Taxonomy" id="1071378"/>
    <lineage>
        <taxon>Eukaryota</taxon>
        <taxon>Fungi</taxon>
        <taxon>Dikarya</taxon>
        <taxon>Ascomycota</taxon>
        <taxon>Saccharomycotina</taxon>
        <taxon>Saccharomycetes</taxon>
        <taxon>Saccharomycetales</taxon>
        <taxon>Saccharomycetaceae</taxon>
        <taxon>Naumovozyma</taxon>
    </lineage>
</organism>
<dbReference type="OMA" id="EHIMKDP"/>
<evidence type="ECO:0000313" key="4">
    <source>
        <dbReference type="Proteomes" id="UP000000689"/>
    </source>
</evidence>
<accession>G0W3K4</accession>
<evidence type="ECO:0000313" key="3">
    <source>
        <dbReference type="EMBL" id="CCD22392.1"/>
    </source>
</evidence>
<dbReference type="OrthoDB" id="4036490at2759"/>
<proteinExistence type="predicted"/>
<keyword evidence="2" id="KW-0472">Membrane</keyword>
<dbReference type="AlphaFoldDB" id="G0W3K4"/>
<dbReference type="InterPro" id="IPR012470">
    <property type="entry name" value="Pup1-like"/>
</dbReference>
<protein>
    <submittedName>
        <fullName evidence="3">Uncharacterized protein</fullName>
    </submittedName>
</protein>
<keyword evidence="4" id="KW-1185">Reference proteome</keyword>
<dbReference type="Proteomes" id="UP000000689">
    <property type="component" value="Chromosome 1"/>
</dbReference>
<evidence type="ECO:0000256" key="2">
    <source>
        <dbReference type="SAM" id="Phobius"/>
    </source>
</evidence>
<name>G0W3K4_NAUDC</name>
<feature type="compositionally biased region" description="Polar residues" evidence="1">
    <location>
        <begin position="230"/>
        <end position="268"/>
    </location>
</feature>
<feature type="transmembrane region" description="Helical" evidence="2">
    <location>
        <begin position="56"/>
        <end position="76"/>
    </location>
</feature>
<dbReference type="GeneID" id="11494552"/>
<keyword evidence="2" id="KW-0812">Transmembrane</keyword>
<dbReference type="Pfam" id="PF07954">
    <property type="entry name" value="DUF1689"/>
    <property type="match status" value="1"/>
</dbReference>
<keyword evidence="2" id="KW-1133">Transmembrane helix</keyword>
<dbReference type="EMBL" id="HE580267">
    <property type="protein sequence ID" value="CCD22392.1"/>
    <property type="molecule type" value="Genomic_DNA"/>
</dbReference>
<reference evidence="3 4" key="1">
    <citation type="journal article" date="2011" name="Proc. Natl. Acad. Sci. U.S.A.">
        <title>Evolutionary erosion of yeast sex chromosomes by mating-type switching accidents.</title>
        <authorList>
            <person name="Gordon J.L."/>
            <person name="Armisen D."/>
            <person name="Proux-Wera E."/>
            <person name="Oheigeartaigh S.S."/>
            <person name="Byrne K.P."/>
            <person name="Wolfe K.H."/>
        </authorList>
    </citation>
    <scope>NUCLEOTIDE SEQUENCE [LARGE SCALE GENOMIC DNA]</scope>
    <source>
        <strain evidence="4">ATCC 10597 / BCRC 20456 / CBS 421 / NBRC 0211 / NRRL Y-12639</strain>
    </source>
</reference>
<sequence>MNGEVKKNPDRSPLNNPWFQKAYDAAIAFHEKDEKLDREDRLDLYQKYKIIGRTQLFAGWLGFGAVFITPFAYRHYTTGVMKGIKVPRNFILGLIAMAFSGQLASNLMYKYQLNLLDYVPNVETSGDKYGDNLQQNQEELVAQEHKTRDQKVYEMMTLLKNGSASRWRSYFYVTYHDPSRKFPDPKVKMQQLKEFTNGLDSVSPFMHQRDPMGLYSKRFPKHKDKDPTGTVATLEQANPTNSNAQETQTRNSQSSWEHVRQQDTTPSSWDRVRRGETKDASDIPNFNDENDIFSPRSAEAAPLDSSIPLNHPTQNEFDKLLEEERNGGN</sequence>
<dbReference type="RefSeq" id="XP_003667635.1">
    <property type="nucleotide sequence ID" value="XM_003667587.1"/>
</dbReference>
<dbReference type="HOGENOM" id="CLU_072880_0_0_1"/>
<dbReference type="eggNOG" id="ENOG502S01E">
    <property type="taxonomic scope" value="Eukaryota"/>
</dbReference>